<dbReference type="Proteomes" id="UP001501496">
    <property type="component" value="Unassembled WGS sequence"/>
</dbReference>
<accession>A0ABP8C9L9</accession>
<gene>
    <name evidence="1" type="ORF">GCM10022291_19900</name>
</gene>
<evidence type="ECO:0000313" key="2">
    <source>
        <dbReference type="Proteomes" id="UP001501496"/>
    </source>
</evidence>
<comment type="caution">
    <text evidence="1">The sequence shown here is derived from an EMBL/GenBank/DDBJ whole genome shotgun (WGS) entry which is preliminary data.</text>
</comment>
<keyword evidence="2" id="KW-1185">Reference proteome</keyword>
<sequence length="64" mass="7757">MDVVLQKEEEFNHVAIQRCLSKQVKKLISSKTDGINFFYVNLQTEKLIKYQQEINDYRRIRLRP</sequence>
<reference evidence="2" key="1">
    <citation type="journal article" date="2019" name="Int. J. Syst. Evol. Microbiol.">
        <title>The Global Catalogue of Microorganisms (GCM) 10K type strain sequencing project: providing services to taxonomists for standard genome sequencing and annotation.</title>
        <authorList>
            <consortium name="The Broad Institute Genomics Platform"/>
            <consortium name="The Broad Institute Genome Sequencing Center for Infectious Disease"/>
            <person name="Wu L."/>
            <person name="Ma J."/>
        </authorList>
    </citation>
    <scope>NUCLEOTIDE SEQUENCE [LARGE SCALE GENOMIC DNA]</scope>
    <source>
        <strain evidence="2">JCM 17630</strain>
    </source>
</reference>
<organism evidence="1 2">
    <name type="scientific">Postechiella marina</name>
    <dbReference type="NCBI Taxonomy" id="943941"/>
    <lineage>
        <taxon>Bacteria</taxon>
        <taxon>Pseudomonadati</taxon>
        <taxon>Bacteroidota</taxon>
        <taxon>Flavobacteriia</taxon>
        <taxon>Flavobacteriales</taxon>
        <taxon>Flavobacteriaceae</taxon>
        <taxon>Postechiella</taxon>
    </lineage>
</organism>
<name>A0ABP8C9L9_9FLAO</name>
<proteinExistence type="predicted"/>
<evidence type="ECO:0000313" key="1">
    <source>
        <dbReference type="EMBL" id="GAA4236160.1"/>
    </source>
</evidence>
<dbReference type="EMBL" id="BAABCA010000004">
    <property type="protein sequence ID" value="GAA4236160.1"/>
    <property type="molecule type" value="Genomic_DNA"/>
</dbReference>
<protein>
    <submittedName>
        <fullName evidence="1">Uncharacterized protein</fullName>
    </submittedName>
</protein>